<comment type="cofactor">
    <cofactor evidence="1 12">
        <name>Mg(2+)</name>
        <dbReference type="ChEBI" id="CHEBI:18420"/>
    </cofactor>
</comment>
<keyword evidence="10 12" id="KW-1133">Transmembrane helix</keyword>
<feature type="transmembrane region" description="Helical" evidence="12">
    <location>
        <begin position="21"/>
        <end position="39"/>
    </location>
</feature>
<dbReference type="InterPro" id="IPR000537">
    <property type="entry name" value="UbiA_prenyltransferase"/>
</dbReference>
<dbReference type="GO" id="GO:0005886">
    <property type="term" value="C:plasma membrane"/>
    <property type="evidence" value="ECO:0007669"/>
    <property type="project" value="UniProtKB-SubCell"/>
</dbReference>
<feature type="transmembrane region" description="Helical" evidence="12">
    <location>
        <begin position="146"/>
        <end position="163"/>
    </location>
</feature>
<dbReference type="RefSeq" id="WP_036549154.1">
    <property type="nucleotide sequence ID" value="NZ_JMSZ01000036.1"/>
</dbReference>
<keyword evidence="7 12" id="KW-0831">Ubiquinone biosynthesis</keyword>
<dbReference type="Pfam" id="PF01040">
    <property type="entry name" value="UbiA"/>
    <property type="match status" value="1"/>
</dbReference>
<evidence type="ECO:0000256" key="4">
    <source>
        <dbReference type="ARBA" id="ARBA00022475"/>
    </source>
</evidence>
<dbReference type="InterPro" id="IPR030470">
    <property type="entry name" value="UbiA_prenylTrfase_CS"/>
</dbReference>
<dbReference type="CDD" id="cd13959">
    <property type="entry name" value="PT_UbiA_COQ2"/>
    <property type="match status" value="1"/>
</dbReference>
<keyword evidence="6 12" id="KW-0808">Transferase</keyword>
<dbReference type="EC" id="2.5.1.39" evidence="12 13"/>
<dbReference type="EMBL" id="JMSZ01000036">
    <property type="protein sequence ID" value="KDE38802.1"/>
    <property type="molecule type" value="Genomic_DNA"/>
</dbReference>
<dbReference type="HAMAP" id="MF_01635">
    <property type="entry name" value="UbiA"/>
    <property type="match status" value="1"/>
</dbReference>
<evidence type="ECO:0000256" key="2">
    <source>
        <dbReference type="ARBA" id="ARBA00004141"/>
    </source>
</evidence>
<feature type="transmembrane region" description="Helical" evidence="12">
    <location>
        <begin position="240"/>
        <end position="259"/>
    </location>
</feature>
<dbReference type="PANTHER" id="PTHR11048">
    <property type="entry name" value="PRENYLTRANSFERASES"/>
    <property type="match status" value="1"/>
</dbReference>
<keyword evidence="9 12" id="KW-0460">Magnesium</keyword>
<sequence>MSGLISVMRQKLPLYIRLMRADKPIGTWLLLWPTLWALWIASEGVPTPQLLLIFTLGVFLTRSAGCVINDYADRHIDGHVKRTADRPLATGQVSEREALALFVGLMLSAFVLVLFTNRLTIQLSVIGVALAFCYPFMKRYTHYPQVVLGAAFGWAIPMAFTAVTGTLPLIAWLLYLAKLLWTVAYDTQYAMVDRDDDLKIGVKSTAIRFGQADKLIIGLLQGLAMLLLLIIGLYLDMSFWYYSGLIAAIGFFGWQQYLIRQRERAPCFQAFLNNHLAELAVLIGIVLHYAA</sequence>
<evidence type="ECO:0000256" key="5">
    <source>
        <dbReference type="ARBA" id="ARBA00022519"/>
    </source>
</evidence>
<evidence type="ECO:0000256" key="10">
    <source>
        <dbReference type="ARBA" id="ARBA00022989"/>
    </source>
</evidence>
<comment type="subcellular location">
    <subcellularLocation>
        <location evidence="12">Cell inner membrane</location>
        <topology evidence="12">Multi-pass membrane protein</topology>
    </subcellularLocation>
    <subcellularLocation>
        <location evidence="2">Membrane</location>
        <topology evidence="2">Multi-pass membrane protein</topology>
    </subcellularLocation>
</comment>
<dbReference type="OrthoDB" id="9782418at2"/>
<dbReference type="AlphaFoldDB" id="A0A063Y2P2"/>
<evidence type="ECO:0000313" key="14">
    <source>
        <dbReference type="EMBL" id="KDE38802.1"/>
    </source>
</evidence>
<feature type="transmembrane region" description="Helical" evidence="12">
    <location>
        <begin position="271"/>
        <end position="290"/>
    </location>
</feature>
<evidence type="ECO:0000256" key="7">
    <source>
        <dbReference type="ARBA" id="ARBA00022688"/>
    </source>
</evidence>
<gene>
    <name evidence="12" type="primary">ubiA</name>
    <name evidence="14" type="ORF">ADINL_2703</name>
</gene>
<feature type="transmembrane region" description="Helical" evidence="12">
    <location>
        <begin position="215"/>
        <end position="234"/>
    </location>
</feature>
<comment type="catalytic activity">
    <reaction evidence="12">
        <text>all-trans-octaprenyl diphosphate + 4-hydroxybenzoate = 4-hydroxy-3-(all-trans-octaprenyl)benzoate + diphosphate</text>
        <dbReference type="Rhea" id="RHEA:27782"/>
        <dbReference type="ChEBI" id="CHEBI:1617"/>
        <dbReference type="ChEBI" id="CHEBI:17879"/>
        <dbReference type="ChEBI" id="CHEBI:33019"/>
        <dbReference type="ChEBI" id="CHEBI:57711"/>
        <dbReference type="EC" id="2.5.1.39"/>
    </reaction>
</comment>
<evidence type="ECO:0000256" key="3">
    <source>
        <dbReference type="ARBA" id="ARBA00005985"/>
    </source>
</evidence>
<dbReference type="InterPro" id="IPR006370">
    <property type="entry name" value="HB_polyprenyltransferase-like"/>
</dbReference>
<dbReference type="PANTHER" id="PTHR11048:SF28">
    <property type="entry name" value="4-HYDROXYBENZOATE POLYPRENYLTRANSFERASE, MITOCHONDRIAL"/>
    <property type="match status" value="1"/>
</dbReference>
<dbReference type="PROSITE" id="PS00943">
    <property type="entry name" value="UBIA"/>
    <property type="match status" value="1"/>
</dbReference>
<dbReference type="STRING" id="267850.ADINL_2703"/>
<keyword evidence="11 12" id="KW-0472">Membrane</keyword>
<keyword evidence="15" id="KW-1185">Reference proteome</keyword>
<keyword evidence="5 12" id="KW-0997">Cell inner membrane</keyword>
<evidence type="ECO:0000256" key="6">
    <source>
        <dbReference type="ARBA" id="ARBA00022679"/>
    </source>
</evidence>
<dbReference type="PATRIC" id="fig|267850.7.peg.2656"/>
<protein>
    <recommendedName>
        <fullName evidence="12 13">4-hydroxybenzoate octaprenyltransferase</fullName>
        <ecNumber evidence="12 13">2.5.1.39</ecNumber>
    </recommendedName>
    <alternativeName>
        <fullName evidence="12">4-HB polyprenyltransferase</fullName>
    </alternativeName>
</protein>
<dbReference type="FunFam" id="1.20.120.1780:FF:000001">
    <property type="entry name" value="4-hydroxybenzoate octaprenyltransferase"/>
    <property type="match status" value="1"/>
</dbReference>
<organism evidence="14 15">
    <name type="scientific">Nitrincola lacisaponensis</name>
    <dbReference type="NCBI Taxonomy" id="267850"/>
    <lineage>
        <taxon>Bacteria</taxon>
        <taxon>Pseudomonadati</taxon>
        <taxon>Pseudomonadota</taxon>
        <taxon>Gammaproteobacteria</taxon>
        <taxon>Oceanospirillales</taxon>
        <taxon>Oceanospirillaceae</taxon>
        <taxon>Nitrincola</taxon>
    </lineage>
</organism>
<comment type="pathway">
    <text evidence="12">Cofactor biosynthesis; ubiquinone biosynthesis.</text>
</comment>
<evidence type="ECO:0000256" key="1">
    <source>
        <dbReference type="ARBA" id="ARBA00001946"/>
    </source>
</evidence>
<proteinExistence type="inferred from homology"/>
<name>A0A063Y2P2_9GAMM</name>
<dbReference type="UniPathway" id="UPA00232"/>
<dbReference type="InterPro" id="IPR044878">
    <property type="entry name" value="UbiA_sf"/>
</dbReference>
<evidence type="ECO:0000256" key="13">
    <source>
        <dbReference type="NCBIfam" id="TIGR01474"/>
    </source>
</evidence>
<dbReference type="FunFam" id="1.10.357.140:FF:000002">
    <property type="entry name" value="4-hydroxybenzoate octaprenyltransferase"/>
    <property type="match status" value="1"/>
</dbReference>
<dbReference type="NCBIfam" id="TIGR01474">
    <property type="entry name" value="ubiA_proteo"/>
    <property type="match status" value="1"/>
</dbReference>
<evidence type="ECO:0000256" key="11">
    <source>
        <dbReference type="ARBA" id="ARBA00023136"/>
    </source>
</evidence>
<comment type="similarity">
    <text evidence="3 12">Belongs to the UbiA prenyltransferase family.</text>
</comment>
<feature type="transmembrane region" description="Helical" evidence="12">
    <location>
        <begin position="98"/>
        <end position="115"/>
    </location>
</feature>
<keyword evidence="8 12" id="KW-0812">Transmembrane</keyword>
<evidence type="ECO:0000256" key="9">
    <source>
        <dbReference type="ARBA" id="ARBA00022842"/>
    </source>
</evidence>
<reference evidence="14 15" key="1">
    <citation type="journal article" date="2005" name="Int. J. Syst. Evol. Microbiol.">
        <title>Nitrincola lacisaponensis gen. nov., sp. nov., a novel alkaliphilic bacterium isolated from an alkaline, saline lake.</title>
        <authorList>
            <person name="Dimitriu P.A."/>
            <person name="Shukla S.K."/>
            <person name="Conradt J."/>
            <person name="Marquez M.C."/>
            <person name="Ventosa A."/>
            <person name="Maglia A."/>
            <person name="Peyton B.M."/>
            <person name="Pinkart H.C."/>
            <person name="Mormile M.R."/>
        </authorList>
    </citation>
    <scope>NUCLEOTIDE SEQUENCE [LARGE SCALE GENOMIC DNA]</scope>
    <source>
        <strain evidence="14 15">4CA</strain>
    </source>
</reference>
<accession>A0A063Y2P2</accession>
<dbReference type="Proteomes" id="UP000027318">
    <property type="component" value="Unassembled WGS sequence"/>
</dbReference>
<evidence type="ECO:0000313" key="15">
    <source>
        <dbReference type="Proteomes" id="UP000027318"/>
    </source>
</evidence>
<dbReference type="Gene3D" id="1.10.357.140">
    <property type="entry name" value="UbiA prenyltransferase"/>
    <property type="match status" value="1"/>
</dbReference>
<evidence type="ECO:0000256" key="8">
    <source>
        <dbReference type="ARBA" id="ARBA00022692"/>
    </source>
</evidence>
<evidence type="ECO:0000256" key="12">
    <source>
        <dbReference type="HAMAP-Rule" id="MF_01635"/>
    </source>
</evidence>
<dbReference type="GO" id="GO:0006744">
    <property type="term" value="P:ubiquinone biosynthetic process"/>
    <property type="evidence" value="ECO:0007669"/>
    <property type="project" value="UniProtKB-UniRule"/>
</dbReference>
<dbReference type="Gene3D" id="1.20.120.1780">
    <property type="entry name" value="UbiA prenyltransferase"/>
    <property type="match status" value="1"/>
</dbReference>
<keyword evidence="4 12" id="KW-1003">Cell membrane</keyword>
<dbReference type="InterPro" id="IPR039653">
    <property type="entry name" value="Prenyltransferase"/>
</dbReference>
<dbReference type="GO" id="GO:0008412">
    <property type="term" value="F:4-hydroxybenzoate polyprenyltransferase activity"/>
    <property type="evidence" value="ECO:0007669"/>
    <property type="project" value="UniProtKB-UniRule"/>
</dbReference>
<feature type="transmembrane region" description="Helical" evidence="12">
    <location>
        <begin position="121"/>
        <end position="137"/>
    </location>
</feature>
<comment type="caution">
    <text evidence="14">The sequence shown here is derived from an EMBL/GenBank/DDBJ whole genome shotgun (WGS) entry which is preliminary data.</text>
</comment>
<comment type="function">
    <text evidence="12">Catalyzes the prenylation of para-hydroxybenzoate (PHB) with an all-trans polyprenyl group. Mediates the second step in the final reaction sequence of ubiquinone-8 (UQ-8) biosynthesis, which is the condensation of the polyisoprenoid side chain with PHB, generating the first membrane-bound Q intermediate 3-octaprenyl-4-hydroxybenzoate.</text>
</comment>